<dbReference type="InterPro" id="IPR041427">
    <property type="entry name" value="AbiJ-NTD3"/>
</dbReference>
<proteinExistence type="predicted"/>
<keyword evidence="3" id="KW-1185">Reference proteome</keyword>
<dbReference type="Proteomes" id="UP000292274">
    <property type="component" value="Unassembled WGS sequence"/>
</dbReference>
<accession>A0A4R0G6M9</accession>
<dbReference type="AlphaFoldDB" id="A0A4R0G6M9"/>
<dbReference type="RefSeq" id="WP_131307956.1">
    <property type="nucleotide sequence ID" value="NZ_SJJR01000024.1"/>
</dbReference>
<dbReference type="Pfam" id="PF18860">
    <property type="entry name" value="AbiJ_NTD3"/>
    <property type="match status" value="1"/>
</dbReference>
<comment type="caution">
    <text evidence="2">The sequence shown here is derived from an EMBL/GenBank/DDBJ whole genome shotgun (WGS) entry which is preliminary data.</text>
</comment>
<dbReference type="EMBL" id="SJJR01000024">
    <property type="protein sequence ID" value="TCB91602.1"/>
    <property type="molecule type" value="Genomic_DNA"/>
</dbReference>
<protein>
    <recommendedName>
        <fullName evidence="1">AbiJ-NTD3 domain-containing protein</fullName>
    </recommendedName>
</protein>
<reference evidence="2 3" key="1">
    <citation type="submission" date="2019-02" db="EMBL/GenBank/DDBJ databases">
        <title>Jishengella sp. nov., isolated from a root of Zingiber montanum.</title>
        <authorList>
            <person name="Kuncharoen N."/>
            <person name="Kudo T."/>
            <person name="Masahiro Y."/>
            <person name="Ohkuma M."/>
            <person name="Tanasupawat S."/>
        </authorList>
    </citation>
    <scope>NUCLEOTIDE SEQUENCE [LARGE SCALE GENOMIC DNA]</scope>
    <source>
        <strain evidence="2 3">PLAI 1-1</strain>
    </source>
</reference>
<dbReference type="OrthoDB" id="7061676at2"/>
<organism evidence="2 3">
    <name type="scientific">Micromonospora zingiberis</name>
    <dbReference type="NCBI Taxonomy" id="2053011"/>
    <lineage>
        <taxon>Bacteria</taxon>
        <taxon>Bacillati</taxon>
        <taxon>Actinomycetota</taxon>
        <taxon>Actinomycetes</taxon>
        <taxon>Micromonosporales</taxon>
        <taxon>Micromonosporaceae</taxon>
        <taxon>Micromonospora</taxon>
    </lineage>
</organism>
<name>A0A4R0G6M9_9ACTN</name>
<feature type="domain" description="AbiJ-NTD3" evidence="1">
    <location>
        <begin position="98"/>
        <end position="263"/>
    </location>
</feature>
<evidence type="ECO:0000313" key="2">
    <source>
        <dbReference type="EMBL" id="TCB91602.1"/>
    </source>
</evidence>
<sequence>MATGPDLATLREILGFVPSMISESNTHKALADACKQLGLPTPVSEGSKYERARSSFLALPDVGLPQLAERVLVYEHLDVRTRNGIQDVLWAAAHPLPISKRVRREIARDLDLEYLVHGARRFEALLDSLWVLDDNPFAALLNDGSNLRTRIHRHVFDNPGDWSTEELFESLGVFEASDRRFSLFLEGMTSADVVPDEAAQRHIATTMNRHLRTESVELREAGTDGGYPVFFLVSTKTATSKRPKNIVFASRSKPDIRIVDAVNNDIEIVGNAEDVLVYDRPLGADGVRWRDLQVWWKETRNLRSDAEAKSTLYKRLRSSLPAESPPQRLLYDLYHELFGTAVYDLPALLPEVWLHWDPKTVRMRGVQAMLRFRMDFLMLLPHGLRVVLEVDGMHHYARNGHPDPARYAGNMRADRELKLSGYEVFRFGSVELQDRHQARETLRHFFTDLFRSAGVEVSPLPA</sequence>
<evidence type="ECO:0000259" key="1">
    <source>
        <dbReference type="Pfam" id="PF18860"/>
    </source>
</evidence>
<gene>
    <name evidence="2" type="ORF">E0H26_25270</name>
</gene>
<evidence type="ECO:0000313" key="3">
    <source>
        <dbReference type="Proteomes" id="UP000292274"/>
    </source>
</evidence>